<name>A0A433ZZS1_9FLAO</name>
<organism evidence="2 3">
    <name type="scientific">Flavobacterium cupreum</name>
    <dbReference type="NCBI Taxonomy" id="2133766"/>
    <lineage>
        <taxon>Bacteria</taxon>
        <taxon>Pseudomonadati</taxon>
        <taxon>Bacteroidota</taxon>
        <taxon>Flavobacteriia</taxon>
        <taxon>Flavobacteriales</taxon>
        <taxon>Flavobacteriaceae</taxon>
        <taxon>Flavobacterium</taxon>
    </lineage>
</organism>
<accession>A0A433ZZS1</accession>
<sequence length="116" mass="13077">LNVLKYESELVKSFRNFCSTIIMIIALFVVRYGQRLPQSMVDRLKQLSSEFKELMILGDKMIPEALKELHAKLDHIRKIIHAGGVPPHDTATTLLAQTGQKVISYAEEARLIETGA</sequence>
<evidence type="ECO:0000256" key="1">
    <source>
        <dbReference type="SAM" id="Phobius"/>
    </source>
</evidence>
<proteinExistence type="predicted"/>
<protein>
    <recommendedName>
        <fullName evidence="4">Transposase</fullName>
    </recommendedName>
</protein>
<feature type="non-terminal residue" evidence="2">
    <location>
        <position position="116"/>
    </location>
</feature>
<feature type="transmembrane region" description="Helical" evidence="1">
    <location>
        <begin position="14"/>
        <end position="33"/>
    </location>
</feature>
<feature type="non-terminal residue" evidence="2">
    <location>
        <position position="1"/>
    </location>
</feature>
<keyword evidence="1" id="KW-0812">Transmembrane</keyword>
<dbReference type="EMBL" id="QWDM01000133">
    <property type="protein sequence ID" value="RUT67615.1"/>
    <property type="molecule type" value="Genomic_DNA"/>
</dbReference>
<evidence type="ECO:0000313" key="3">
    <source>
        <dbReference type="Proteomes" id="UP000288102"/>
    </source>
</evidence>
<keyword evidence="1" id="KW-1133">Transmembrane helix</keyword>
<dbReference type="Proteomes" id="UP000288102">
    <property type="component" value="Unassembled WGS sequence"/>
</dbReference>
<keyword evidence="3" id="KW-1185">Reference proteome</keyword>
<evidence type="ECO:0008006" key="4">
    <source>
        <dbReference type="Google" id="ProtNLM"/>
    </source>
</evidence>
<evidence type="ECO:0000313" key="2">
    <source>
        <dbReference type="EMBL" id="RUT67615.1"/>
    </source>
</evidence>
<dbReference type="AlphaFoldDB" id="A0A433ZZS1"/>
<gene>
    <name evidence="2" type="ORF">D0817_25520</name>
</gene>
<comment type="caution">
    <text evidence="2">The sequence shown here is derived from an EMBL/GenBank/DDBJ whole genome shotgun (WGS) entry which is preliminary data.</text>
</comment>
<reference evidence="3" key="1">
    <citation type="journal article" date="2019" name="Syst. Appl. Microbiol.">
        <title>Flavobacterium circumlabens sp. nov. and Flavobacterium cupreum sp. nov., two psychrotrophic species isolated from Antarctic environmental samples.</title>
        <authorList>
            <person name="Kralova S."/>
            <person name="Busse H.-J."/>
            <person name="Svec P."/>
            <person name="Maslanova I."/>
            <person name="Stankova E."/>
            <person name="Bartak M."/>
            <person name="Sedlacek I."/>
        </authorList>
    </citation>
    <scope>NUCLEOTIDE SEQUENCE [LARGE SCALE GENOMIC DNA]</scope>
    <source>
        <strain evidence="3">CCM 8825</strain>
    </source>
</reference>
<keyword evidence="1" id="KW-0472">Membrane</keyword>